<evidence type="ECO:0000313" key="1">
    <source>
        <dbReference type="EMBL" id="KAJ9058152.1"/>
    </source>
</evidence>
<protein>
    <submittedName>
        <fullName evidence="1">Uncharacterized protein</fullName>
    </submittedName>
</protein>
<evidence type="ECO:0000313" key="2">
    <source>
        <dbReference type="Proteomes" id="UP001165960"/>
    </source>
</evidence>
<name>A0ACC2S783_9FUNG</name>
<dbReference type="EMBL" id="QTSX02005739">
    <property type="protein sequence ID" value="KAJ9058152.1"/>
    <property type="molecule type" value="Genomic_DNA"/>
</dbReference>
<proteinExistence type="predicted"/>
<sequence>MIYTTVILFALPALALPSFSRYVKADTIADIHFRPKRSKDSIFINCNKVLDEKYCNHSRYI</sequence>
<dbReference type="Proteomes" id="UP001165960">
    <property type="component" value="Unassembled WGS sequence"/>
</dbReference>
<keyword evidence="2" id="KW-1185">Reference proteome</keyword>
<organism evidence="1 2">
    <name type="scientific">Entomophthora muscae</name>
    <dbReference type="NCBI Taxonomy" id="34485"/>
    <lineage>
        <taxon>Eukaryota</taxon>
        <taxon>Fungi</taxon>
        <taxon>Fungi incertae sedis</taxon>
        <taxon>Zoopagomycota</taxon>
        <taxon>Entomophthoromycotina</taxon>
        <taxon>Entomophthoromycetes</taxon>
        <taxon>Entomophthorales</taxon>
        <taxon>Entomophthoraceae</taxon>
        <taxon>Entomophthora</taxon>
    </lineage>
</organism>
<comment type="caution">
    <text evidence="1">The sequence shown here is derived from an EMBL/GenBank/DDBJ whole genome shotgun (WGS) entry which is preliminary data.</text>
</comment>
<reference evidence="1" key="1">
    <citation type="submission" date="2022-04" db="EMBL/GenBank/DDBJ databases">
        <title>Genome of the entomopathogenic fungus Entomophthora muscae.</title>
        <authorList>
            <person name="Elya C."/>
            <person name="Lovett B.R."/>
            <person name="Lee E."/>
            <person name="Macias A.M."/>
            <person name="Hajek A.E."/>
            <person name="De Bivort B.L."/>
            <person name="Kasson M.T."/>
            <person name="De Fine Licht H.H."/>
            <person name="Stajich J.E."/>
        </authorList>
    </citation>
    <scope>NUCLEOTIDE SEQUENCE</scope>
    <source>
        <strain evidence="1">Berkeley</strain>
    </source>
</reference>
<accession>A0ACC2S783</accession>
<gene>
    <name evidence="1" type="ORF">DSO57_1015189</name>
</gene>